<comment type="subunit">
    <text evidence="1">Component of the mitochondrial small ribosomal subunit.</text>
</comment>
<comment type="subcellular location">
    <subcellularLocation>
        <location evidence="1">Mitochondrion</location>
    </subcellularLocation>
</comment>
<keyword evidence="1" id="KW-0687">Ribonucleoprotein</keyword>
<sequence>MVKPMRLPPLERLRVRNPNKIEPNPCMLIMSQVLSCWASGGLATSGCANVEQTLRACMDKPPAPARKASTINFHLERFSKQLTQKAGMKK</sequence>
<keyword evidence="3" id="KW-1185">Reference proteome</keyword>
<keyword evidence="1" id="KW-0496">Mitochondrion</keyword>
<dbReference type="Proteomes" id="UP001172155">
    <property type="component" value="Unassembled WGS sequence"/>
</dbReference>
<evidence type="ECO:0000313" key="3">
    <source>
        <dbReference type="Proteomes" id="UP001172155"/>
    </source>
</evidence>
<dbReference type="PANTHER" id="PTHR28066">
    <property type="entry name" value="37S RIBOSOMAL PROTEIN MRP10, MITOCHONDRIAL"/>
    <property type="match status" value="1"/>
</dbReference>
<dbReference type="InterPro" id="IPR017264">
    <property type="entry name" value="Ribosomal_mS37_fun"/>
</dbReference>
<dbReference type="PANTHER" id="PTHR28066:SF1">
    <property type="entry name" value="SMALL RIBOSOMAL SUBUNIT PROTEIN MS37"/>
    <property type="match status" value="1"/>
</dbReference>
<dbReference type="AlphaFoldDB" id="A0AA40BPJ2"/>
<organism evidence="2 3">
    <name type="scientific">Schizothecium vesticola</name>
    <dbReference type="NCBI Taxonomy" id="314040"/>
    <lineage>
        <taxon>Eukaryota</taxon>
        <taxon>Fungi</taxon>
        <taxon>Dikarya</taxon>
        <taxon>Ascomycota</taxon>
        <taxon>Pezizomycotina</taxon>
        <taxon>Sordariomycetes</taxon>
        <taxon>Sordariomycetidae</taxon>
        <taxon>Sordariales</taxon>
        <taxon>Schizotheciaceae</taxon>
        <taxon>Schizothecium</taxon>
    </lineage>
</organism>
<gene>
    <name evidence="2" type="ORF">B0T18DRAFT_334067</name>
</gene>
<accession>A0AA40BPJ2</accession>
<dbReference type="PIRSF" id="PIRSF037706">
    <property type="entry name" value="MRP10"/>
    <property type="match status" value="1"/>
</dbReference>
<reference evidence="2" key="1">
    <citation type="submission" date="2023-06" db="EMBL/GenBank/DDBJ databases">
        <title>Genome-scale phylogeny and comparative genomics of the fungal order Sordariales.</title>
        <authorList>
            <consortium name="Lawrence Berkeley National Laboratory"/>
            <person name="Hensen N."/>
            <person name="Bonometti L."/>
            <person name="Westerberg I."/>
            <person name="Brannstrom I.O."/>
            <person name="Guillou S."/>
            <person name="Cros-Aarteil S."/>
            <person name="Calhoun S."/>
            <person name="Haridas S."/>
            <person name="Kuo A."/>
            <person name="Mondo S."/>
            <person name="Pangilinan J."/>
            <person name="Riley R."/>
            <person name="LaButti K."/>
            <person name="Andreopoulos B."/>
            <person name="Lipzen A."/>
            <person name="Chen C."/>
            <person name="Yanf M."/>
            <person name="Daum C."/>
            <person name="Ng V."/>
            <person name="Clum A."/>
            <person name="Steindorff A."/>
            <person name="Ohm R."/>
            <person name="Martin F."/>
            <person name="Silar P."/>
            <person name="Natvig D."/>
            <person name="Lalanne C."/>
            <person name="Gautier V."/>
            <person name="Ament-velasquez S.L."/>
            <person name="Kruys A."/>
            <person name="Hutchinson M.I."/>
            <person name="Powell A.J."/>
            <person name="Barry K."/>
            <person name="Miller A.N."/>
            <person name="Grigoriev I.V."/>
            <person name="Debuchy R."/>
            <person name="Gladieux P."/>
            <person name="Thoren M.H."/>
            <person name="Johannesson H."/>
        </authorList>
    </citation>
    <scope>NUCLEOTIDE SEQUENCE</scope>
    <source>
        <strain evidence="2">SMH3187-1</strain>
    </source>
</reference>
<evidence type="ECO:0000256" key="1">
    <source>
        <dbReference type="PIRNR" id="PIRNR037706"/>
    </source>
</evidence>
<dbReference type="GO" id="GO:0003735">
    <property type="term" value="F:structural constituent of ribosome"/>
    <property type="evidence" value="ECO:0007669"/>
    <property type="project" value="InterPro"/>
</dbReference>
<proteinExistence type="inferred from homology"/>
<dbReference type="EMBL" id="JAUKUD010000007">
    <property type="protein sequence ID" value="KAK0738032.1"/>
    <property type="molecule type" value="Genomic_DNA"/>
</dbReference>
<comment type="caution">
    <text evidence="2">The sequence shown here is derived from an EMBL/GenBank/DDBJ whole genome shotgun (WGS) entry which is preliminary data.</text>
</comment>
<protein>
    <recommendedName>
        <fullName evidence="1">Small ribosomal subunit protein mS37</fullName>
    </recommendedName>
</protein>
<comment type="similarity">
    <text evidence="1">Belongs to the mitochondrion-specific ribosomal protein mS37 family.</text>
</comment>
<keyword evidence="1" id="KW-0689">Ribosomal protein</keyword>
<name>A0AA40BPJ2_9PEZI</name>
<dbReference type="GO" id="GO:0005763">
    <property type="term" value="C:mitochondrial small ribosomal subunit"/>
    <property type="evidence" value="ECO:0007669"/>
    <property type="project" value="TreeGrafter"/>
</dbReference>
<comment type="function">
    <text evidence="1">Component of the mitochondrial ribosome (mitoribosome), a dedicated translation machinery responsible for the synthesis of mitochondrial genome-encoded proteins, including at least some of the essential transmembrane subunits of the mitochondrial respiratory chain. The mitoribosomes are attached to the mitochondrial inner membrane and translation products are cotranslationally integrated into the membrane.</text>
</comment>
<evidence type="ECO:0000313" key="2">
    <source>
        <dbReference type="EMBL" id="KAK0738032.1"/>
    </source>
</evidence>
<dbReference type="GO" id="GO:0032543">
    <property type="term" value="P:mitochondrial translation"/>
    <property type="evidence" value="ECO:0007669"/>
    <property type="project" value="InterPro"/>
</dbReference>